<accession>A0ABX7FH23</accession>
<proteinExistence type="predicted"/>
<protein>
    <submittedName>
        <fullName evidence="1">Uncharacterized protein</fullName>
    </submittedName>
</protein>
<reference evidence="1 2" key="1">
    <citation type="submission" date="2021-01" db="EMBL/GenBank/DDBJ databases">
        <title>Identification of strong promoters based on the transcriptome of Brevibacillus choshinensis.</title>
        <authorList>
            <person name="Yao D."/>
            <person name="Zhang K."/>
            <person name="Wu J."/>
        </authorList>
    </citation>
    <scope>NUCLEOTIDE SEQUENCE [LARGE SCALE GENOMIC DNA]</scope>
    <source>
        <strain evidence="1 2">HPD31-SP3</strain>
    </source>
</reference>
<dbReference type="RefSeq" id="WP_203255030.1">
    <property type="nucleotide sequence ID" value="NZ_CP069127.1"/>
</dbReference>
<dbReference type="EMBL" id="CP069127">
    <property type="protein sequence ID" value="QRG65518.1"/>
    <property type="molecule type" value="Genomic_DNA"/>
</dbReference>
<evidence type="ECO:0000313" key="1">
    <source>
        <dbReference type="EMBL" id="QRG65518.1"/>
    </source>
</evidence>
<dbReference type="Proteomes" id="UP000596248">
    <property type="component" value="Chromosome"/>
</dbReference>
<organism evidence="1 2">
    <name type="scientific">Brevibacillus choshinensis</name>
    <dbReference type="NCBI Taxonomy" id="54911"/>
    <lineage>
        <taxon>Bacteria</taxon>
        <taxon>Bacillati</taxon>
        <taxon>Bacillota</taxon>
        <taxon>Bacilli</taxon>
        <taxon>Bacillales</taxon>
        <taxon>Paenibacillaceae</taxon>
        <taxon>Brevibacillus</taxon>
    </lineage>
</organism>
<keyword evidence="2" id="KW-1185">Reference proteome</keyword>
<name>A0ABX7FH23_BRECH</name>
<gene>
    <name evidence="1" type="ORF">JNE38_18035</name>
</gene>
<evidence type="ECO:0000313" key="2">
    <source>
        <dbReference type="Proteomes" id="UP000596248"/>
    </source>
</evidence>
<sequence>MLQDRETICFSYIGSLPGTFKKSRFICCCSSLLGEAFFFVLSGRYISLNDKGERVKATKALIERQSAALLFHVHLLIEMGKGKEN</sequence>